<accession>A0A2U1LS49</accession>
<dbReference type="Proteomes" id="UP000245207">
    <property type="component" value="Unassembled WGS sequence"/>
</dbReference>
<dbReference type="AlphaFoldDB" id="A0A2U1LS49"/>
<dbReference type="OrthoDB" id="2020436at2759"/>
<dbReference type="Pfam" id="PF12452">
    <property type="entry name" value="DUF3685"/>
    <property type="match status" value="2"/>
</dbReference>
<feature type="region of interest" description="Disordered" evidence="1">
    <location>
        <begin position="113"/>
        <end position="132"/>
    </location>
</feature>
<dbReference type="STRING" id="35608.A0A2U1LS49"/>
<dbReference type="PANTHER" id="PTHR36807:SF2">
    <property type="entry name" value="PHOSPHOGLYCOLATE PHOSPHATASE"/>
    <property type="match status" value="1"/>
</dbReference>
<evidence type="ECO:0000313" key="3">
    <source>
        <dbReference type="Proteomes" id="UP000245207"/>
    </source>
</evidence>
<keyword evidence="3" id="KW-1185">Reference proteome</keyword>
<gene>
    <name evidence="2" type="ORF">CTI12_AA461690</name>
</gene>
<dbReference type="EMBL" id="PKPP01008016">
    <property type="protein sequence ID" value="PWA51826.1"/>
    <property type="molecule type" value="Genomic_DNA"/>
</dbReference>
<organism evidence="2 3">
    <name type="scientific">Artemisia annua</name>
    <name type="common">Sweet wormwood</name>
    <dbReference type="NCBI Taxonomy" id="35608"/>
    <lineage>
        <taxon>Eukaryota</taxon>
        <taxon>Viridiplantae</taxon>
        <taxon>Streptophyta</taxon>
        <taxon>Embryophyta</taxon>
        <taxon>Tracheophyta</taxon>
        <taxon>Spermatophyta</taxon>
        <taxon>Magnoliopsida</taxon>
        <taxon>eudicotyledons</taxon>
        <taxon>Gunneridae</taxon>
        <taxon>Pentapetalae</taxon>
        <taxon>asterids</taxon>
        <taxon>campanulids</taxon>
        <taxon>Asterales</taxon>
        <taxon>Asteraceae</taxon>
        <taxon>Asteroideae</taxon>
        <taxon>Anthemideae</taxon>
        <taxon>Artemisiinae</taxon>
        <taxon>Artemisia</taxon>
    </lineage>
</organism>
<comment type="caution">
    <text evidence="2">The sequence shown here is derived from an EMBL/GenBank/DDBJ whole genome shotgun (WGS) entry which is preliminary data.</text>
</comment>
<evidence type="ECO:0000313" key="2">
    <source>
        <dbReference type="EMBL" id="PWA51826.1"/>
    </source>
</evidence>
<evidence type="ECO:0000256" key="1">
    <source>
        <dbReference type="SAM" id="MobiDB-lite"/>
    </source>
</evidence>
<dbReference type="PANTHER" id="PTHR36807">
    <property type="entry name" value="PHOSPHOGLYCOLATE PHOSPHATASE"/>
    <property type="match status" value="1"/>
</dbReference>
<sequence>MTEYVAVRPFIKFPVHGSELNLMSNGLCAQSRSRKCYAGWGRATQNVFTSSKVNHYPKANHIKCYCLGSIISSAVESSGWIPVTDQVLLMASVVLTHMAGVVPADGPFTIPGKNKLNDDVAPDGTPISGSATKKEKDTEFTLEFSWDTVKGKLTDSITAIENGTKLENEVMESGETAKQPSSLSAIAEGPRFRLMWASFHWLKNEVDNIYRSTSTADLKDLQKVFSEILRRSSLSICIDWLKDELSLRNKKSIKEFPPPLFEKLKGDDSVLQNVKKSGKEDLYTELVYILRFGSLSQECCYDSDFFASRGVSVLEDLVITLADGIASIYLELISVDSDMSNEMNNLGLNLCALSTRALQRLRNEVSLNQWFVQNMETVASMYEDRFDLRILQSRPIPESTIGNTEKFGWLNKLNLGKSRASVSPLRAAVISHVCVPVKRTKELRSLVGWRYYFSLYLEMADITMPFVRTLVAKISDAVSFFLVCLIGRSLGLIYTGIRQSLRWK</sequence>
<reference evidence="2 3" key="1">
    <citation type="journal article" date="2018" name="Mol. Plant">
        <title>The genome of Artemisia annua provides insight into the evolution of Asteraceae family and artemisinin biosynthesis.</title>
        <authorList>
            <person name="Shen Q."/>
            <person name="Zhang L."/>
            <person name="Liao Z."/>
            <person name="Wang S."/>
            <person name="Yan T."/>
            <person name="Shi P."/>
            <person name="Liu M."/>
            <person name="Fu X."/>
            <person name="Pan Q."/>
            <person name="Wang Y."/>
            <person name="Lv Z."/>
            <person name="Lu X."/>
            <person name="Zhang F."/>
            <person name="Jiang W."/>
            <person name="Ma Y."/>
            <person name="Chen M."/>
            <person name="Hao X."/>
            <person name="Li L."/>
            <person name="Tang Y."/>
            <person name="Lv G."/>
            <person name="Zhou Y."/>
            <person name="Sun X."/>
            <person name="Brodelius P.E."/>
            <person name="Rose J.K.C."/>
            <person name="Tang K."/>
        </authorList>
    </citation>
    <scope>NUCLEOTIDE SEQUENCE [LARGE SCALE GENOMIC DNA]</scope>
    <source>
        <strain evidence="3">cv. Huhao1</strain>
        <tissue evidence="2">Leaf</tissue>
    </source>
</reference>
<protein>
    <submittedName>
        <fullName evidence="2">Uncharacterized protein</fullName>
    </submittedName>
</protein>
<proteinExistence type="predicted"/>
<name>A0A2U1LS49_ARTAN</name>
<dbReference type="InterPro" id="IPR022552">
    <property type="entry name" value="UPF_Ycf55"/>
</dbReference>